<dbReference type="RefSeq" id="WP_090923693.1">
    <property type="nucleotide sequence ID" value="NZ_FMVM01000016.1"/>
</dbReference>
<dbReference type="AlphaFoldDB" id="A0A1G5KPY4"/>
<feature type="chain" id="PRO_5011631563" evidence="2">
    <location>
        <begin position="27"/>
        <end position="103"/>
    </location>
</feature>
<keyword evidence="1" id="KW-1133">Transmembrane helix</keyword>
<evidence type="ECO:0000256" key="2">
    <source>
        <dbReference type="SAM" id="SignalP"/>
    </source>
</evidence>
<organism evidence="3 4">
    <name type="scientific">Paenibacillus polysaccharolyticus</name>
    <dbReference type="NCBI Taxonomy" id="582692"/>
    <lineage>
        <taxon>Bacteria</taxon>
        <taxon>Bacillati</taxon>
        <taxon>Bacillota</taxon>
        <taxon>Bacilli</taxon>
        <taxon>Bacillales</taxon>
        <taxon>Paenibacillaceae</taxon>
        <taxon>Paenibacillus</taxon>
    </lineage>
</organism>
<proteinExistence type="predicted"/>
<evidence type="ECO:0000313" key="4">
    <source>
        <dbReference type="Proteomes" id="UP000198538"/>
    </source>
</evidence>
<protein>
    <submittedName>
        <fullName evidence="3">Uncharacterized protein</fullName>
    </submittedName>
</protein>
<keyword evidence="1" id="KW-0472">Membrane</keyword>
<reference evidence="4" key="1">
    <citation type="submission" date="2016-10" db="EMBL/GenBank/DDBJ databases">
        <authorList>
            <person name="Varghese N."/>
            <person name="Submissions S."/>
        </authorList>
    </citation>
    <scope>NUCLEOTIDE SEQUENCE [LARGE SCALE GENOMIC DNA]</scope>
    <source>
        <strain evidence="4">BL9</strain>
    </source>
</reference>
<dbReference type="STRING" id="582692.SAMN05720606_11679"/>
<name>A0A1G5KPY4_9BACL</name>
<accession>A0A1G5KPY4</accession>
<dbReference type="EMBL" id="FMVM01000016">
    <property type="protein sequence ID" value="SCZ02414.1"/>
    <property type="molecule type" value="Genomic_DNA"/>
</dbReference>
<evidence type="ECO:0000313" key="3">
    <source>
        <dbReference type="EMBL" id="SCZ02414.1"/>
    </source>
</evidence>
<feature type="transmembrane region" description="Helical" evidence="1">
    <location>
        <begin position="84"/>
        <end position="102"/>
    </location>
</feature>
<keyword evidence="1" id="KW-0812">Transmembrane</keyword>
<keyword evidence="4" id="KW-1185">Reference proteome</keyword>
<gene>
    <name evidence="3" type="ORF">SAMN05720606_11679</name>
</gene>
<evidence type="ECO:0000256" key="1">
    <source>
        <dbReference type="SAM" id="Phobius"/>
    </source>
</evidence>
<sequence>MRFRWIHIVCSIVSLMMLTYINSAHVAASGVGNDVKVDEQTRQILMEKYGLEPTEESQAEQHFLSGDWGMSFSNTSEVDPLVKLMPVVPFWLLPAVWILRIWV</sequence>
<dbReference type="Proteomes" id="UP000198538">
    <property type="component" value="Unassembled WGS sequence"/>
</dbReference>
<keyword evidence="2" id="KW-0732">Signal</keyword>
<feature type="signal peptide" evidence="2">
    <location>
        <begin position="1"/>
        <end position="26"/>
    </location>
</feature>